<dbReference type="PROSITE" id="PS50110">
    <property type="entry name" value="RESPONSE_REGULATORY"/>
    <property type="match status" value="1"/>
</dbReference>
<dbReference type="AlphaFoldDB" id="A0A1H0HKI4"/>
<keyword evidence="6" id="KW-1185">Reference proteome</keyword>
<dbReference type="Gene3D" id="1.10.3210.10">
    <property type="entry name" value="Hypothetical protein af1432"/>
    <property type="match status" value="1"/>
</dbReference>
<evidence type="ECO:0000313" key="5">
    <source>
        <dbReference type="EMBL" id="SDO19617.1"/>
    </source>
</evidence>
<dbReference type="STRING" id="582672.SAMN05216360_11655"/>
<dbReference type="RefSeq" id="WP_244507731.1">
    <property type="nucleotide sequence ID" value="NZ_FNHS01000016.1"/>
</dbReference>
<reference evidence="6" key="1">
    <citation type="submission" date="2016-10" db="EMBL/GenBank/DDBJ databases">
        <authorList>
            <person name="Varghese N."/>
            <person name="Submissions S."/>
        </authorList>
    </citation>
    <scope>NUCLEOTIDE SEQUENCE [LARGE SCALE GENOMIC DNA]</scope>
    <source>
        <strain evidence="6">BL47</strain>
    </source>
</reference>
<evidence type="ECO:0000259" key="3">
    <source>
        <dbReference type="PROSITE" id="PS50110"/>
    </source>
</evidence>
<dbReference type="GO" id="GO:0000160">
    <property type="term" value="P:phosphorelay signal transduction system"/>
    <property type="evidence" value="ECO:0007669"/>
    <property type="project" value="InterPro"/>
</dbReference>
<sequence length="488" mass="52425">MMDALLIDDSVTMGRRLRRLLEAKPEVSVTACADPGAALVEAQIRAFDLVLVDCHGPAGDGIAFIRCMRTIPHYAQVPMVIITDDGSDAVRLAALEAGASDIIHSAVSSVEFTLRLRNAIRLAKAVRRLAEQASWLDGAVEAALRHMREREEEIIFRLALAVEYRDNDTGDHTWRVARYSQIVAEALGLAPDFCRSLYLAAPLHDVGKVGIPDGILLKPGRLDPDEFAVIKGHTTIGKQILGGSASDLIRLAAEIAEAHHERWDGNGYPNGLAGTAIPLAARIVAVADVFDALTTQRPYKAALSFEAALESLNAESGRHFDPDCVAAFCARWADIRVAGGQERTAIQPVIEPWARVPTLLREIDAKPPGPSGWLVGNPHTLIAQDVAQDVFKDGVQDAGTMNPPPVPPLIRDIHGSRVETRHERAMDDPAGDCPGPPHLPGRGAAPDGRDGLPQGVPHGRNGLLHLTPSRLDEGHPGRLQGTVPIPLS</sequence>
<dbReference type="SUPFAM" id="SSF52172">
    <property type="entry name" value="CheY-like"/>
    <property type="match status" value="1"/>
</dbReference>
<dbReference type="SUPFAM" id="SSF109604">
    <property type="entry name" value="HD-domain/PDEase-like"/>
    <property type="match status" value="1"/>
</dbReference>
<name>A0A1H0HKI4_9HYPH</name>
<gene>
    <name evidence="5" type="ORF">SAMN05216360_11655</name>
</gene>
<evidence type="ECO:0000259" key="4">
    <source>
        <dbReference type="PROSITE" id="PS51832"/>
    </source>
</evidence>
<dbReference type="PROSITE" id="PS51832">
    <property type="entry name" value="HD_GYP"/>
    <property type="match status" value="1"/>
</dbReference>
<dbReference type="EMBL" id="FNHS01000016">
    <property type="protein sequence ID" value="SDO19617.1"/>
    <property type="molecule type" value="Genomic_DNA"/>
</dbReference>
<dbReference type="InterPro" id="IPR001789">
    <property type="entry name" value="Sig_transdc_resp-reg_receiver"/>
</dbReference>
<evidence type="ECO:0000256" key="2">
    <source>
        <dbReference type="SAM" id="MobiDB-lite"/>
    </source>
</evidence>
<dbReference type="Pfam" id="PF00072">
    <property type="entry name" value="Response_reg"/>
    <property type="match status" value="1"/>
</dbReference>
<proteinExistence type="predicted"/>
<dbReference type="SMART" id="SM00448">
    <property type="entry name" value="REC"/>
    <property type="match status" value="1"/>
</dbReference>
<evidence type="ECO:0000313" key="6">
    <source>
        <dbReference type="Proteomes" id="UP000198704"/>
    </source>
</evidence>
<dbReference type="PANTHER" id="PTHR45228">
    <property type="entry name" value="CYCLIC DI-GMP PHOSPHODIESTERASE TM_0186-RELATED"/>
    <property type="match status" value="1"/>
</dbReference>
<protein>
    <submittedName>
        <fullName evidence="5">Putative two-component system response regulator</fullName>
    </submittedName>
</protein>
<feature type="domain" description="HD-GYP" evidence="4">
    <location>
        <begin position="147"/>
        <end position="344"/>
    </location>
</feature>
<feature type="region of interest" description="Disordered" evidence="2">
    <location>
        <begin position="422"/>
        <end position="488"/>
    </location>
</feature>
<dbReference type="Gene3D" id="3.40.50.2300">
    <property type="match status" value="1"/>
</dbReference>
<dbReference type="GO" id="GO:0008081">
    <property type="term" value="F:phosphoric diester hydrolase activity"/>
    <property type="evidence" value="ECO:0007669"/>
    <property type="project" value="UniProtKB-ARBA"/>
</dbReference>
<dbReference type="PANTHER" id="PTHR45228:SF1">
    <property type="entry name" value="CYCLIC DI-GMP PHOSPHODIESTERASE TM_0186"/>
    <property type="match status" value="1"/>
</dbReference>
<evidence type="ECO:0000256" key="1">
    <source>
        <dbReference type="PROSITE-ProRule" id="PRU00169"/>
    </source>
</evidence>
<organism evidence="5 6">
    <name type="scientific">Methylobacterium phyllostachyos</name>
    <dbReference type="NCBI Taxonomy" id="582672"/>
    <lineage>
        <taxon>Bacteria</taxon>
        <taxon>Pseudomonadati</taxon>
        <taxon>Pseudomonadota</taxon>
        <taxon>Alphaproteobacteria</taxon>
        <taxon>Hyphomicrobiales</taxon>
        <taxon>Methylobacteriaceae</taxon>
        <taxon>Methylobacterium</taxon>
    </lineage>
</organism>
<dbReference type="SMART" id="SM00471">
    <property type="entry name" value="HDc"/>
    <property type="match status" value="1"/>
</dbReference>
<dbReference type="InterPro" id="IPR003607">
    <property type="entry name" value="HD/PDEase_dom"/>
</dbReference>
<dbReference type="InterPro" id="IPR052020">
    <property type="entry name" value="Cyclic_di-GMP/3'3'-cGAMP_PDE"/>
</dbReference>
<accession>A0A1H0HKI4</accession>
<feature type="modified residue" description="4-aspartylphosphate" evidence="1">
    <location>
        <position position="53"/>
    </location>
</feature>
<dbReference type="Proteomes" id="UP000198704">
    <property type="component" value="Unassembled WGS sequence"/>
</dbReference>
<dbReference type="InterPro" id="IPR011006">
    <property type="entry name" value="CheY-like_superfamily"/>
</dbReference>
<feature type="domain" description="Response regulatory" evidence="3">
    <location>
        <begin position="3"/>
        <end position="120"/>
    </location>
</feature>
<dbReference type="CDD" id="cd00077">
    <property type="entry name" value="HDc"/>
    <property type="match status" value="1"/>
</dbReference>
<dbReference type="Pfam" id="PF13487">
    <property type="entry name" value="HD_5"/>
    <property type="match status" value="1"/>
</dbReference>
<keyword evidence="1" id="KW-0597">Phosphoprotein</keyword>
<dbReference type="InterPro" id="IPR037522">
    <property type="entry name" value="HD_GYP_dom"/>
</dbReference>